<evidence type="ECO:0000313" key="2">
    <source>
        <dbReference type="Proteomes" id="UP000076761"/>
    </source>
</evidence>
<keyword evidence="2" id="KW-1185">Reference proteome</keyword>
<organism evidence="1 2">
    <name type="scientific">Neolentinus lepideus HHB14362 ss-1</name>
    <dbReference type="NCBI Taxonomy" id="1314782"/>
    <lineage>
        <taxon>Eukaryota</taxon>
        <taxon>Fungi</taxon>
        <taxon>Dikarya</taxon>
        <taxon>Basidiomycota</taxon>
        <taxon>Agaricomycotina</taxon>
        <taxon>Agaricomycetes</taxon>
        <taxon>Gloeophyllales</taxon>
        <taxon>Gloeophyllaceae</taxon>
        <taxon>Neolentinus</taxon>
    </lineage>
</organism>
<gene>
    <name evidence="1" type="ORF">NEOLEDRAFT_1137631</name>
</gene>
<evidence type="ECO:0000313" key="1">
    <source>
        <dbReference type="EMBL" id="KZT22632.1"/>
    </source>
</evidence>
<dbReference type="EMBL" id="KV425593">
    <property type="protein sequence ID" value="KZT22632.1"/>
    <property type="molecule type" value="Genomic_DNA"/>
</dbReference>
<dbReference type="InParanoid" id="A0A165QMQ8"/>
<reference evidence="1 2" key="1">
    <citation type="journal article" date="2016" name="Mol. Biol. Evol.">
        <title>Comparative Genomics of Early-Diverging Mushroom-Forming Fungi Provides Insights into the Origins of Lignocellulose Decay Capabilities.</title>
        <authorList>
            <person name="Nagy L.G."/>
            <person name="Riley R."/>
            <person name="Tritt A."/>
            <person name="Adam C."/>
            <person name="Daum C."/>
            <person name="Floudas D."/>
            <person name="Sun H."/>
            <person name="Yadav J.S."/>
            <person name="Pangilinan J."/>
            <person name="Larsson K.H."/>
            <person name="Matsuura K."/>
            <person name="Barry K."/>
            <person name="Labutti K."/>
            <person name="Kuo R."/>
            <person name="Ohm R.A."/>
            <person name="Bhattacharya S.S."/>
            <person name="Shirouzu T."/>
            <person name="Yoshinaga Y."/>
            <person name="Martin F.M."/>
            <person name="Grigoriev I.V."/>
            <person name="Hibbett D.S."/>
        </authorList>
    </citation>
    <scope>NUCLEOTIDE SEQUENCE [LARGE SCALE GENOMIC DNA]</scope>
    <source>
        <strain evidence="1 2">HHB14362 ss-1</strain>
    </source>
</reference>
<protein>
    <submittedName>
        <fullName evidence="1">Uncharacterized protein</fullName>
    </submittedName>
</protein>
<sequence>MSDRNLLLLSAALSCVVSLLFSLLLFRRLAGWKLHAGRIRLHLKPPSIRIHDLRYSHRTPIPNPDLKLPDQPFSLTAAQIVVKFHIPRPSYPAWATITVKDIFHTSPQSTASSAGASLTLWLFPYAFRFTAGTCARVQIDDFRVRVFDSKSTPRWVEALRGNLIQTMLKGEILRCDDFKTSVHFGVPDRYLSRASRERQQMEGVEGMEEMMITAMLDGYHIKNWQGRIYAMGCVDMQWRDVLQEDRGRFVLIVKEGRWIKVREAYELMSPINPWYQIPSSIIHLPMTLYQTWLDPASAADVYVTTTNVSYDQFRMRDSELLRQASLLAVENAWIFGGIIEGLAGDLLMRKARPGGCYTDAVLETVTESPDRKGLAGTRREQRCLEEVAEENRALVHPNGRVGKE</sequence>
<dbReference type="AlphaFoldDB" id="A0A165QMQ8"/>
<proteinExistence type="predicted"/>
<accession>A0A165QMQ8</accession>
<dbReference type="Proteomes" id="UP000076761">
    <property type="component" value="Unassembled WGS sequence"/>
</dbReference>
<name>A0A165QMQ8_9AGAM</name>
<dbReference type="OrthoDB" id="2798046at2759"/>
<dbReference type="PROSITE" id="PS51257">
    <property type="entry name" value="PROKAR_LIPOPROTEIN"/>
    <property type="match status" value="1"/>
</dbReference>